<dbReference type="PANTHER" id="PTHR33223:SF6">
    <property type="entry name" value="CCHC-TYPE DOMAIN-CONTAINING PROTEIN"/>
    <property type="match status" value="1"/>
</dbReference>
<dbReference type="PANTHER" id="PTHR33223">
    <property type="entry name" value="CCHC-TYPE DOMAIN-CONTAINING PROTEIN"/>
    <property type="match status" value="1"/>
</dbReference>
<sequence length="378" mass="42965">MAAPPTEVKQFTGDQDTRRWIALFKRQQRSTNANNDHAQWLEDFDIMMDGKAADWFDAALKQLLDVPTQESLDKVTTDFLKKWQTKSSTDPTAAIEQIMNLAQGEDESLKDYSDRANILLRMAGVTDSTDNIGPGSGVLNIAIACFRKGLRNRSLRALVLNEAAPATLQSTVARIEASHRQMEANERLQREEQTQQERELLFEYTTLTRQGRPIPPDLELRIASITNTGVKKSSMKTVAYAESSEIPQQQQQQQPQYRSPTPAPLPRLQSLWYNQQQQTPPRQTSPWHQQQQSYQTPRTPSAPQQFRQQPMSRQGSFQGNQSRQDPSTGQPLPQFYHEALRMTKEKYPECDPTTSSIPIINSSLIYRHSSNPLCCACD</sequence>
<name>A0A0F4GJ71_9PEZI</name>
<protein>
    <recommendedName>
        <fullName evidence="4">Retrotransposon gag domain-containing protein</fullName>
    </recommendedName>
</protein>
<dbReference type="OrthoDB" id="5599418at2759"/>
<dbReference type="Proteomes" id="UP000033647">
    <property type="component" value="Unassembled WGS sequence"/>
</dbReference>
<feature type="compositionally biased region" description="Polar residues" evidence="1">
    <location>
        <begin position="285"/>
        <end position="331"/>
    </location>
</feature>
<dbReference type="EMBL" id="LAFY01000486">
    <property type="protein sequence ID" value="KJX97416.1"/>
    <property type="molecule type" value="Genomic_DNA"/>
</dbReference>
<keyword evidence="3" id="KW-1185">Reference proteome</keyword>
<comment type="caution">
    <text evidence="2">The sequence shown here is derived from an EMBL/GenBank/DDBJ whole genome shotgun (WGS) entry which is preliminary data.</text>
</comment>
<dbReference type="STRING" id="1047168.A0A0F4GJ71"/>
<evidence type="ECO:0008006" key="4">
    <source>
        <dbReference type="Google" id="ProtNLM"/>
    </source>
</evidence>
<accession>A0A0F4GJ71</accession>
<feature type="compositionally biased region" description="Low complexity" evidence="1">
    <location>
        <begin position="275"/>
        <end position="284"/>
    </location>
</feature>
<organism evidence="2 3">
    <name type="scientific">Zymoseptoria brevis</name>
    <dbReference type="NCBI Taxonomy" id="1047168"/>
    <lineage>
        <taxon>Eukaryota</taxon>
        <taxon>Fungi</taxon>
        <taxon>Dikarya</taxon>
        <taxon>Ascomycota</taxon>
        <taxon>Pezizomycotina</taxon>
        <taxon>Dothideomycetes</taxon>
        <taxon>Dothideomycetidae</taxon>
        <taxon>Mycosphaerellales</taxon>
        <taxon>Mycosphaerellaceae</taxon>
        <taxon>Zymoseptoria</taxon>
    </lineage>
</organism>
<proteinExistence type="predicted"/>
<gene>
    <name evidence="2" type="ORF">TI39_contig494g00003</name>
</gene>
<feature type="compositionally biased region" description="Low complexity" evidence="1">
    <location>
        <begin position="247"/>
        <end position="256"/>
    </location>
</feature>
<evidence type="ECO:0000313" key="2">
    <source>
        <dbReference type="EMBL" id="KJX97416.1"/>
    </source>
</evidence>
<reference evidence="2 3" key="1">
    <citation type="submission" date="2015-03" db="EMBL/GenBank/DDBJ databases">
        <title>RNA-seq based gene annotation and comparative genomics of four Zymoseptoria species reveal species-specific pathogenicity related genes and transposable element activity.</title>
        <authorList>
            <person name="Grandaubert J."/>
            <person name="Bhattacharyya A."/>
            <person name="Stukenbrock E.H."/>
        </authorList>
    </citation>
    <scope>NUCLEOTIDE SEQUENCE [LARGE SCALE GENOMIC DNA]</scope>
    <source>
        <strain evidence="2 3">Zb18110</strain>
    </source>
</reference>
<dbReference type="AlphaFoldDB" id="A0A0F4GJ71"/>
<feature type="region of interest" description="Disordered" evidence="1">
    <location>
        <begin position="231"/>
        <end position="333"/>
    </location>
</feature>
<evidence type="ECO:0000256" key="1">
    <source>
        <dbReference type="SAM" id="MobiDB-lite"/>
    </source>
</evidence>
<evidence type="ECO:0000313" key="3">
    <source>
        <dbReference type="Proteomes" id="UP000033647"/>
    </source>
</evidence>